<feature type="domain" description="DUF4283" evidence="1">
    <location>
        <begin position="37"/>
        <end position="115"/>
    </location>
</feature>
<dbReference type="PANTHER" id="PTHR31286">
    <property type="entry name" value="GLYCINE-RICH CELL WALL STRUCTURAL PROTEIN 1.8-LIKE"/>
    <property type="match status" value="1"/>
</dbReference>
<comment type="caution">
    <text evidence="2">The sequence shown here is derived from an EMBL/GenBank/DDBJ whole genome shotgun (WGS) entry which is preliminary data.</text>
</comment>
<dbReference type="Proteomes" id="UP001415857">
    <property type="component" value="Unassembled WGS sequence"/>
</dbReference>
<gene>
    <name evidence="2" type="ORF">L1049_011938</name>
</gene>
<dbReference type="PANTHER" id="PTHR31286:SF167">
    <property type="entry name" value="OS09G0268800 PROTEIN"/>
    <property type="match status" value="1"/>
</dbReference>
<reference evidence="2 3" key="1">
    <citation type="journal article" date="2024" name="Plant J.">
        <title>Genome sequences and population genomics reveal climatic adaptation and genomic divergence between two closely related sweetgum species.</title>
        <authorList>
            <person name="Xu W.Q."/>
            <person name="Ren C.Q."/>
            <person name="Zhang X.Y."/>
            <person name="Comes H.P."/>
            <person name="Liu X.H."/>
            <person name="Li Y.G."/>
            <person name="Kettle C.J."/>
            <person name="Jalonen R."/>
            <person name="Gaisberger H."/>
            <person name="Ma Y.Z."/>
            <person name="Qiu Y.X."/>
        </authorList>
    </citation>
    <scope>NUCLEOTIDE SEQUENCE [LARGE SCALE GENOMIC DNA]</scope>
    <source>
        <strain evidence="2">Hangzhou</strain>
    </source>
</reference>
<evidence type="ECO:0000313" key="3">
    <source>
        <dbReference type="Proteomes" id="UP001415857"/>
    </source>
</evidence>
<dbReference type="Pfam" id="PF14111">
    <property type="entry name" value="DUF4283"/>
    <property type="match status" value="1"/>
</dbReference>
<dbReference type="EMBL" id="JBBPBK010000006">
    <property type="protein sequence ID" value="KAK9283688.1"/>
    <property type="molecule type" value="Genomic_DNA"/>
</dbReference>
<protein>
    <recommendedName>
        <fullName evidence="1">DUF4283 domain-containing protein</fullName>
    </recommendedName>
</protein>
<organism evidence="2 3">
    <name type="scientific">Liquidambar formosana</name>
    <name type="common">Formosan gum</name>
    <dbReference type="NCBI Taxonomy" id="63359"/>
    <lineage>
        <taxon>Eukaryota</taxon>
        <taxon>Viridiplantae</taxon>
        <taxon>Streptophyta</taxon>
        <taxon>Embryophyta</taxon>
        <taxon>Tracheophyta</taxon>
        <taxon>Spermatophyta</taxon>
        <taxon>Magnoliopsida</taxon>
        <taxon>eudicotyledons</taxon>
        <taxon>Gunneridae</taxon>
        <taxon>Pentapetalae</taxon>
        <taxon>Saxifragales</taxon>
        <taxon>Altingiaceae</taxon>
        <taxon>Liquidambar</taxon>
    </lineage>
</organism>
<proteinExistence type="predicted"/>
<dbReference type="InterPro" id="IPR040256">
    <property type="entry name" value="At4g02000-like"/>
</dbReference>
<sequence length="164" mass="18905">MDEQWEALWNKLVLTEEEKEDIEATATVNGDGTKVGRFCLIGKLLTDKPFNIEAMKSTLRMVWRLVKGVAITEVGRNLFVFQFNHPLDRRRVLDNGPWTFDKSLVLLKDFQRDVQLLDIKMEDALFWVQVYNLSFGCMNKEVNALIGNKVGKFIDMEQDDNGAC</sequence>
<accession>A0AAP0X2R3</accession>
<keyword evidence="3" id="KW-1185">Reference proteome</keyword>
<evidence type="ECO:0000313" key="2">
    <source>
        <dbReference type="EMBL" id="KAK9283688.1"/>
    </source>
</evidence>
<dbReference type="AlphaFoldDB" id="A0AAP0X2R3"/>
<evidence type="ECO:0000259" key="1">
    <source>
        <dbReference type="Pfam" id="PF14111"/>
    </source>
</evidence>
<dbReference type="InterPro" id="IPR025558">
    <property type="entry name" value="DUF4283"/>
</dbReference>
<name>A0AAP0X2R3_LIQFO</name>